<reference evidence="2 3" key="1">
    <citation type="submission" date="2024-10" db="EMBL/GenBank/DDBJ databases">
        <title>Updated reference genomes for cyclostephanoid diatoms.</title>
        <authorList>
            <person name="Roberts W.R."/>
            <person name="Alverson A.J."/>
        </authorList>
    </citation>
    <scope>NUCLEOTIDE SEQUENCE [LARGE SCALE GENOMIC DNA]</scope>
    <source>
        <strain evidence="2 3">AJA276-08</strain>
    </source>
</reference>
<feature type="compositionally biased region" description="Low complexity" evidence="1">
    <location>
        <begin position="437"/>
        <end position="448"/>
    </location>
</feature>
<keyword evidence="3" id="KW-1185">Reference proteome</keyword>
<protein>
    <recommendedName>
        <fullName evidence="4">PH domain-containing protein</fullName>
    </recommendedName>
</protein>
<feature type="compositionally biased region" description="Basic and acidic residues" evidence="1">
    <location>
        <begin position="325"/>
        <end position="334"/>
    </location>
</feature>
<evidence type="ECO:0000256" key="1">
    <source>
        <dbReference type="SAM" id="MobiDB-lite"/>
    </source>
</evidence>
<dbReference type="EMBL" id="JALLAZ020001771">
    <property type="protein sequence ID" value="KAL3764497.1"/>
    <property type="molecule type" value="Genomic_DNA"/>
</dbReference>
<organism evidence="2 3">
    <name type="scientific">Stephanodiscus triporus</name>
    <dbReference type="NCBI Taxonomy" id="2934178"/>
    <lineage>
        <taxon>Eukaryota</taxon>
        <taxon>Sar</taxon>
        <taxon>Stramenopiles</taxon>
        <taxon>Ochrophyta</taxon>
        <taxon>Bacillariophyta</taxon>
        <taxon>Coscinodiscophyceae</taxon>
        <taxon>Thalassiosirophycidae</taxon>
        <taxon>Stephanodiscales</taxon>
        <taxon>Stephanodiscaceae</taxon>
        <taxon>Stephanodiscus</taxon>
    </lineage>
</organism>
<comment type="caution">
    <text evidence="2">The sequence shown here is derived from an EMBL/GenBank/DDBJ whole genome shotgun (WGS) entry which is preliminary data.</text>
</comment>
<evidence type="ECO:0008006" key="4">
    <source>
        <dbReference type="Google" id="ProtNLM"/>
    </source>
</evidence>
<feature type="region of interest" description="Disordered" evidence="1">
    <location>
        <begin position="161"/>
        <end position="181"/>
    </location>
</feature>
<feature type="region of interest" description="Disordered" evidence="1">
    <location>
        <begin position="323"/>
        <end position="346"/>
    </location>
</feature>
<evidence type="ECO:0000313" key="2">
    <source>
        <dbReference type="EMBL" id="KAL3764497.1"/>
    </source>
</evidence>
<proteinExistence type="predicted"/>
<evidence type="ECO:0000313" key="3">
    <source>
        <dbReference type="Proteomes" id="UP001530315"/>
    </source>
</evidence>
<feature type="region of interest" description="Disordered" evidence="1">
    <location>
        <begin position="206"/>
        <end position="233"/>
    </location>
</feature>
<feature type="region of interest" description="Disordered" evidence="1">
    <location>
        <begin position="44"/>
        <end position="66"/>
    </location>
</feature>
<sequence length="687" mass="75700">MAQSLFKQKRRHWDARSSLVELNAQDSSADCTINLDGIQLIDSTSSRQDRSESKAMHSGSSISTLTSSISSSSFRTAEDTESLSNSSRIGGVGCRSGRTLSDMIYGCLVCCWPAVQSEKPHNDCFVTIDCSSPHAAYPNTIEFKTCTALNTTNNCFDRIQKQPVDNGNENEVEDPPKRTISPQLLNENAKDVSDILARLSPITVNSKASEQTKNGTTKTSTDNSLHRRTNDTSNMGFFTPQILTAIHTSPIANVDGVFESSNQDGRRTFGASERSAFYTPKNSVRHDSDAFRRSIEVVTCEEKSPDGSDVSSIGSAFFSPVTETSAKRKNDEKQVTNGNLTPIQTPDSCQKKLMFDTRSEHEHTINDTPNVAISAQSIDRGWNLVQGSMPISMSRHLSPLAEVLKALQSIVMERPGGILKNTETKGCAPMKDSMPISMTTPTTALPVTSTSTSEKINRLWRDDFLQKSPSFPKALRRSGRFGKVIIQGWVAYRGNVTWKEIIRNPKRCDFRYVVLLDDKPLLHLFRSRSRRKRSTPKHDLLSDCKSLDLTGDISVRVNLVSKEMGNEVCIFDHETGIQQCGLLAIPMPQCAFLDGHRSRLAKGEALKGVFGPYKKVVTFAPSSSSSQKNEGPAAAHATANLPSPVEQNDVSRHLLFAIDVVIKFPPPRAPPPRAADVVVQYRGELRE</sequence>
<dbReference type="AlphaFoldDB" id="A0ABD3MQJ9"/>
<gene>
    <name evidence="2" type="ORF">ACHAW5_004760</name>
</gene>
<feature type="compositionally biased region" description="Polar residues" evidence="1">
    <location>
        <begin position="335"/>
        <end position="346"/>
    </location>
</feature>
<dbReference type="Proteomes" id="UP001530315">
    <property type="component" value="Unassembled WGS sequence"/>
</dbReference>
<name>A0ABD3MQJ9_9STRA</name>
<accession>A0ABD3MQJ9</accession>
<feature type="region of interest" description="Disordered" evidence="1">
    <location>
        <begin position="421"/>
        <end position="448"/>
    </location>
</feature>
<feature type="compositionally biased region" description="Polar residues" evidence="1">
    <location>
        <begin position="206"/>
        <end position="223"/>
    </location>
</feature>